<dbReference type="InterPro" id="IPR043128">
    <property type="entry name" value="Rev_trsase/Diguanyl_cyclase"/>
</dbReference>
<feature type="transmembrane region" description="Helical" evidence="2">
    <location>
        <begin position="370"/>
        <end position="391"/>
    </location>
</feature>
<protein>
    <submittedName>
        <fullName evidence="4">Diguanylate cyclase (GGDEF) domain-containing protein</fullName>
    </submittedName>
</protein>
<dbReference type="CDD" id="cd01949">
    <property type="entry name" value="GGDEF"/>
    <property type="match status" value="1"/>
</dbReference>
<dbReference type="STRING" id="571933.SAMN05216362_10722"/>
<keyword evidence="2" id="KW-1133">Transmembrane helix</keyword>
<dbReference type="GO" id="GO:0005886">
    <property type="term" value="C:plasma membrane"/>
    <property type="evidence" value="ECO:0007669"/>
    <property type="project" value="TreeGrafter"/>
</dbReference>
<dbReference type="RefSeq" id="WP_091772997.1">
    <property type="nucleotide sequence ID" value="NZ_FOES01000007.1"/>
</dbReference>
<reference evidence="4 5" key="1">
    <citation type="submission" date="2016-10" db="EMBL/GenBank/DDBJ databases">
        <authorList>
            <person name="de Groot N.N."/>
        </authorList>
    </citation>
    <scope>NUCLEOTIDE SEQUENCE [LARGE SCALE GENOMIC DNA]</scope>
    <source>
        <strain evidence="4 5">DSM 21633</strain>
    </source>
</reference>
<dbReference type="EMBL" id="FOES01000007">
    <property type="protein sequence ID" value="SEQ13033.1"/>
    <property type="molecule type" value="Genomic_DNA"/>
</dbReference>
<dbReference type="SUPFAM" id="SSF55073">
    <property type="entry name" value="Nucleotide cyclase"/>
    <property type="match status" value="1"/>
</dbReference>
<proteinExistence type="predicted"/>
<organism evidence="4 5">
    <name type="scientific">Piscibacillus halophilus</name>
    <dbReference type="NCBI Taxonomy" id="571933"/>
    <lineage>
        <taxon>Bacteria</taxon>
        <taxon>Bacillati</taxon>
        <taxon>Bacillota</taxon>
        <taxon>Bacilli</taxon>
        <taxon>Bacillales</taxon>
        <taxon>Bacillaceae</taxon>
        <taxon>Piscibacillus</taxon>
    </lineage>
</organism>
<dbReference type="Pfam" id="PF07695">
    <property type="entry name" value="7TMR-DISM_7TM"/>
    <property type="match status" value="1"/>
</dbReference>
<dbReference type="SMART" id="SM00267">
    <property type="entry name" value="GGDEF"/>
    <property type="match status" value="1"/>
</dbReference>
<dbReference type="InterPro" id="IPR029787">
    <property type="entry name" value="Nucleotide_cyclase"/>
</dbReference>
<sequence length="606" mass="69365">MKQAKWLVIPAIMLLFGWFWSVVSEEEDHGYGGQFNLVNASLSSEVIPLNGQWLFYPNQLIEPQETVFGGYDVRLVDVPHSFTESEFGTYQTDINLAPEAVGELLSLYIPNLGSAYKVWVNDDLLIEERQVGASRETTVPAKKAQVLDFRSDERMVTITIQVANHYLRKGGLWTDVLIADNDTMARSYNMDRVLTSIICGSLMVLFLYYLFSFLVQGRDRYHLYFSGLVFLVILRLILEGDKLLFTFIPNFSWEWSMKLEYLTFIWLLPLFAYVISLKYNQQANLKFTKLYSITVLLGSAVILLTPSYVYTQYLVLFQATLVLGFAYVLRVILKARKEDEPYSFINLVGLLVLLMAGLNDVLYYNDWIRTESILSIGFLVFLLIQIVILVIQHANTIEQYRTSSTELKALNAELEEKVNARTQELEKSQQDLLEKNRFLHKISYLDELTHIPNRRSFANVLKSDLSEAQEKGESIALLLIDLDLFKKINDQYGHQMGDACLKIFAELLNQHFSKLEGFVARYGGEEFVVICRGQRLERLVESSNELREKVLKLKVPGVSQGELTVSVGISYAEKADITSDVLFEQADAALYKAKDQGRNQVIVFDK</sequence>
<dbReference type="NCBIfam" id="TIGR00254">
    <property type="entry name" value="GGDEF"/>
    <property type="match status" value="1"/>
</dbReference>
<dbReference type="AlphaFoldDB" id="A0A1H9DJU5"/>
<evidence type="ECO:0000256" key="1">
    <source>
        <dbReference type="SAM" id="Coils"/>
    </source>
</evidence>
<feature type="domain" description="GGDEF" evidence="3">
    <location>
        <begin position="473"/>
        <end position="606"/>
    </location>
</feature>
<dbReference type="Gene3D" id="2.60.120.260">
    <property type="entry name" value="Galactose-binding domain-like"/>
    <property type="match status" value="1"/>
</dbReference>
<keyword evidence="2" id="KW-0812">Transmembrane</keyword>
<feature type="coiled-coil region" evidence="1">
    <location>
        <begin position="397"/>
        <end position="431"/>
    </location>
</feature>
<dbReference type="InterPro" id="IPR050469">
    <property type="entry name" value="Diguanylate_Cyclase"/>
</dbReference>
<keyword evidence="2" id="KW-0472">Membrane</keyword>
<evidence type="ECO:0000259" key="3">
    <source>
        <dbReference type="PROSITE" id="PS50887"/>
    </source>
</evidence>
<accession>A0A1H9DJU5</accession>
<feature type="transmembrane region" description="Helical" evidence="2">
    <location>
        <begin position="290"/>
        <end position="309"/>
    </location>
</feature>
<keyword evidence="5" id="KW-1185">Reference proteome</keyword>
<dbReference type="InterPro" id="IPR011623">
    <property type="entry name" value="7TMR_DISM_rcpt_extracell_dom1"/>
</dbReference>
<dbReference type="Pfam" id="PF00990">
    <property type="entry name" value="GGDEF"/>
    <property type="match status" value="1"/>
</dbReference>
<dbReference type="SUPFAM" id="SSF49785">
    <property type="entry name" value="Galactose-binding domain-like"/>
    <property type="match status" value="1"/>
</dbReference>
<name>A0A1H9DJU5_9BACI</name>
<dbReference type="FunFam" id="3.30.70.270:FF:000001">
    <property type="entry name" value="Diguanylate cyclase domain protein"/>
    <property type="match status" value="1"/>
</dbReference>
<dbReference type="GO" id="GO:1902201">
    <property type="term" value="P:negative regulation of bacterial-type flagellum-dependent cell motility"/>
    <property type="evidence" value="ECO:0007669"/>
    <property type="project" value="TreeGrafter"/>
</dbReference>
<dbReference type="PROSITE" id="PS50887">
    <property type="entry name" value="GGDEF"/>
    <property type="match status" value="1"/>
</dbReference>
<keyword evidence="1" id="KW-0175">Coiled coil</keyword>
<dbReference type="Gene3D" id="3.30.70.270">
    <property type="match status" value="1"/>
</dbReference>
<dbReference type="GO" id="GO:0043709">
    <property type="term" value="P:cell adhesion involved in single-species biofilm formation"/>
    <property type="evidence" value="ECO:0007669"/>
    <property type="project" value="TreeGrafter"/>
</dbReference>
<dbReference type="GO" id="GO:0052621">
    <property type="term" value="F:diguanylate cyclase activity"/>
    <property type="evidence" value="ECO:0007669"/>
    <property type="project" value="TreeGrafter"/>
</dbReference>
<gene>
    <name evidence="4" type="ORF">SAMN05216362_10722</name>
</gene>
<evidence type="ECO:0000313" key="4">
    <source>
        <dbReference type="EMBL" id="SEQ13033.1"/>
    </source>
</evidence>
<evidence type="ECO:0000256" key="2">
    <source>
        <dbReference type="SAM" id="Phobius"/>
    </source>
</evidence>
<dbReference type="InterPro" id="IPR000160">
    <property type="entry name" value="GGDEF_dom"/>
</dbReference>
<feature type="transmembrane region" description="Helical" evidence="2">
    <location>
        <begin position="193"/>
        <end position="214"/>
    </location>
</feature>
<feature type="transmembrane region" description="Helical" evidence="2">
    <location>
        <begin position="315"/>
        <end position="333"/>
    </location>
</feature>
<feature type="transmembrane region" description="Helical" evidence="2">
    <location>
        <begin position="345"/>
        <end position="364"/>
    </location>
</feature>
<feature type="transmembrane region" description="Helical" evidence="2">
    <location>
        <begin position="221"/>
        <end position="238"/>
    </location>
</feature>
<dbReference type="PANTHER" id="PTHR45138:SF9">
    <property type="entry name" value="DIGUANYLATE CYCLASE DGCM-RELATED"/>
    <property type="match status" value="1"/>
</dbReference>
<dbReference type="PANTHER" id="PTHR45138">
    <property type="entry name" value="REGULATORY COMPONENTS OF SENSORY TRANSDUCTION SYSTEM"/>
    <property type="match status" value="1"/>
</dbReference>
<evidence type="ECO:0000313" key="5">
    <source>
        <dbReference type="Proteomes" id="UP000199427"/>
    </source>
</evidence>
<dbReference type="InterPro" id="IPR008979">
    <property type="entry name" value="Galactose-bd-like_sf"/>
</dbReference>
<feature type="transmembrane region" description="Helical" evidence="2">
    <location>
        <begin position="258"/>
        <end position="278"/>
    </location>
</feature>
<dbReference type="OrthoDB" id="9759607at2"/>
<dbReference type="Proteomes" id="UP000199427">
    <property type="component" value="Unassembled WGS sequence"/>
</dbReference>